<dbReference type="Proteomes" id="UP000765509">
    <property type="component" value="Unassembled WGS sequence"/>
</dbReference>
<proteinExistence type="predicted"/>
<protein>
    <submittedName>
        <fullName evidence="2">Uncharacterized protein</fullName>
    </submittedName>
</protein>
<organism evidence="2 3">
    <name type="scientific">Austropuccinia psidii MF-1</name>
    <dbReference type="NCBI Taxonomy" id="1389203"/>
    <lineage>
        <taxon>Eukaryota</taxon>
        <taxon>Fungi</taxon>
        <taxon>Dikarya</taxon>
        <taxon>Basidiomycota</taxon>
        <taxon>Pucciniomycotina</taxon>
        <taxon>Pucciniomycetes</taxon>
        <taxon>Pucciniales</taxon>
        <taxon>Sphaerophragmiaceae</taxon>
        <taxon>Austropuccinia</taxon>
    </lineage>
</organism>
<dbReference type="EMBL" id="AVOT02035305">
    <property type="protein sequence ID" value="MBW0529605.1"/>
    <property type="molecule type" value="Genomic_DNA"/>
</dbReference>
<reference evidence="2" key="1">
    <citation type="submission" date="2021-03" db="EMBL/GenBank/DDBJ databases">
        <title>Draft genome sequence of rust myrtle Austropuccinia psidii MF-1, a brazilian biotype.</title>
        <authorList>
            <person name="Quecine M.C."/>
            <person name="Pachon D.M.R."/>
            <person name="Bonatelli M.L."/>
            <person name="Correr F.H."/>
            <person name="Franceschini L.M."/>
            <person name="Leite T.F."/>
            <person name="Margarido G.R.A."/>
            <person name="Almeida C.A."/>
            <person name="Ferrarezi J.A."/>
            <person name="Labate C.A."/>
        </authorList>
    </citation>
    <scope>NUCLEOTIDE SEQUENCE</scope>
    <source>
        <strain evidence="2">MF-1</strain>
    </source>
</reference>
<evidence type="ECO:0000256" key="1">
    <source>
        <dbReference type="SAM" id="MobiDB-lite"/>
    </source>
</evidence>
<gene>
    <name evidence="2" type="ORF">O181_069320</name>
</gene>
<dbReference type="AlphaFoldDB" id="A0A9Q3EU99"/>
<keyword evidence="3" id="KW-1185">Reference proteome</keyword>
<accession>A0A9Q3EU99</accession>
<evidence type="ECO:0000313" key="3">
    <source>
        <dbReference type="Proteomes" id="UP000765509"/>
    </source>
</evidence>
<sequence length="160" mass="17827">MFFQSSQILFDKKPSFGVLWLTVAPPTPTTHDPIQHLHHHWSHSSITTIVPKPPPPHLIQPENSHHLPTPIKHTDSHQAQSNPTPPPPSVPLLHHHHHSKTSTTSPNPKNQLPPPLPPSSQNFTLTPTIHYPANAISCTIGSTPPTPLSPLFQHFHHQYN</sequence>
<feature type="compositionally biased region" description="Low complexity" evidence="1">
    <location>
        <begin position="101"/>
        <end position="110"/>
    </location>
</feature>
<name>A0A9Q3EU99_9BASI</name>
<comment type="caution">
    <text evidence="2">The sequence shown here is derived from an EMBL/GenBank/DDBJ whole genome shotgun (WGS) entry which is preliminary data.</text>
</comment>
<feature type="region of interest" description="Disordered" evidence="1">
    <location>
        <begin position="45"/>
        <end position="126"/>
    </location>
</feature>
<evidence type="ECO:0000313" key="2">
    <source>
        <dbReference type="EMBL" id="MBW0529605.1"/>
    </source>
</evidence>